<keyword evidence="1" id="KW-0694">RNA-binding</keyword>
<dbReference type="Pfam" id="PF13275">
    <property type="entry name" value="S4_2"/>
    <property type="match status" value="1"/>
</dbReference>
<dbReference type="Proteomes" id="UP001164737">
    <property type="component" value="Chromosome"/>
</dbReference>
<organism evidence="2 3">
    <name type="scientific">Xanthomonas hortorum</name>
    <dbReference type="NCBI Taxonomy" id="56454"/>
    <lineage>
        <taxon>Bacteria</taxon>
        <taxon>Pseudomonadati</taxon>
        <taxon>Pseudomonadota</taxon>
        <taxon>Gammaproteobacteria</taxon>
        <taxon>Lysobacterales</taxon>
        <taxon>Lysobacteraceae</taxon>
        <taxon>Xanthomonas</taxon>
    </lineage>
</organism>
<dbReference type="RefSeq" id="WP_268214619.1">
    <property type="nucleotide sequence ID" value="NZ_CP107241.1"/>
</dbReference>
<dbReference type="AlphaFoldDB" id="A0AA47ICX2"/>
<dbReference type="PROSITE" id="PS50889">
    <property type="entry name" value="S4"/>
    <property type="match status" value="1"/>
</dbReference>
<evidence type="ECO:0000256" key="1">
    <source>
        <dbReference type="PROSITE-ProRule" id="PRU00182"/>
    </source>
</evidence>
<dbReference type="EMBL" id="CP107241">
    <property type="protein sequence ID" value="WAH65882.1"/>
    <property type="molecule type" value="Genomic_DNA"/>
</dbReference>
<name>A0AA47ICX2_9XANT</name>
<accession>A0AA47ICX2</accession>
<protein>
    <submittedName>
        <fullName evidence="2">RNA-binding S4 domain-containing protein</fullName>
    </submittedName>
</protein>
<dbReference type="SUPFAM" id="SSF55174">
    <property type="entry name" value="Alpha-L RNA-binding motif"/>
    <property type="match status" value="1"/>
</dbReference>
<evidence type="ECO:0000313" key="3">
    <source>
        <dbReference type="Proteomes" id="UP001164737"/>
    </source>
</evidence>
<dbReference type="GO" id="GO:0003723">
    <property type="term" value="F:RNA binding"/>
    <property type="evidence" value="ECO:0007669"/>
    <property type="project" value="UniProtKB-KW"/>
</dbReference>
<proteinExistence type="predicted"/>
<gene>
    <name evidence="2" type="ORF">OEG85_08025</name>
</gene>
<reference evidence="2" key="1">
    <citation type="submission" date="2022-10" db="EMBL/GenBank/DDBJ databases">
        <title>Complete genome sequence resource for Xanthomonas hortorum isolated from Greek Oregano.</title>
        <authorList>
            <person name="Gonzalez-Tobon J."/>
            <person name="Helmann T.C."/>
            <person name="Daughtrey M."/>
            <person name="Stodghill P.V."/>
            <person name="Filiatrault M.J."/>
        </authorList>
    </citation>
    <scope>NUCLEOTIDE SEQUENCE</scope>
    <source>
        <strain evidence="2">Oregano 108</strain>
    </source>
</reference>
<dbReference type="Gene3D" id="3.10.290.10">
    <property type="entry name" value="RNA-binding S4 domain"/>
    <property type="match status" value="1"/>
</dbReference>
<dbReference type="InterPro" id="IPR036986">
    <property type="entry name" value="S4_RNA-bd_sf"/>
</dbReference>
<sequence length="80" mass="8669">MQFLEFDLDGEYIELNQLLKLTGIADSGGQGKAIVASGAVSVDGVQELRKTAKIRPRQLVQLDDVEIRVLALDPDAESAE</sequence>
<evidence type="ECO:0000313" key="2">
    <source>
        <dbReference type="EMBL" id="WAH65882.1"/>
    </source>
</evidence>